<dbReference type="GO" id="GO:0019441">
    <property type="term" value="P:L-tryptophan catabolic process to kynurenine"/>
    <property type="evidence" value="ECO:0007669"/>
    <property type="project" value="InterPro"/>
</dbReference>
<proteinExistence type="predicted"/>
<protein>
    <submittedName>
        <fullName evidence="1">Putative metal-dependent hydrolase</fullName>
    </submittedName>
</protein>
<dbReference type="InterPro" id="IPR037175">
    <property type="entry name" value="KFase_sf"/>
</dbReference>
<keyword evidence="1" id="KW-0378">Hydrolase</keyword>
<evidence type="ECO:0000313" key="2">
    <source>
        <dbReference type="Proteomes" id="UP000035199"/>
    </source>
</evidence>
<dbReference type="PATRIC" id="fig|571915.4.peg.132"/>
<dbReference type="STRING" id="571915.CMUST_00635"/>
<dbReference type="AlphaFoldDB" id="A0A0G3GTM6"/>
<dbReference type="Pfam" id="PF04199">
    <property type="entry name" value="Cyclase"/>
    <property type="match status" value="1"/>
</dbReference>
<dbReference type="SUPFAM" id="SSF102198">
    <property type="entry name" value="Putative cyclase"/>
    <property type="match status" value="1"/>
</dbReference>
<name>A0A0G3GTM6_9CORY</name>
<gene>
    <name evidence="1" type="ORF">CMUST_00635</name>
</gene>
<reference evidence="2" key="2">
    <citation type="submission" date="2015-05" db="EMBL/GenBank/DDBJ databases">
        <title>Complete genome sequence of Corynebacterium mustelae DSM 45274, isolated from various tissues of a male ferret with lethal sepsis.</title>
        <authorList>
            <person name="Ruckert C."/>
            <person name="Albersmeier A."/>
            <person name="Winkler A."/>
            <person name="Tauch A."/>
        </authorList>
    </citation>
    <scope>NUCLEOTIDE SEQUENCE [LARGE SCALE GENOMIC DNA]</scope>
    <source>
        <strain evidence="2">DSM 45274</strain>
    </source>
</reference>
<dbReference type="Gene3D" id="3.50.30.50">
    <property type="entry name" value="Putative cyclase"/>
    <property type="match status" value="1"/>
</dbReference>
<dbReference type="OrthoDB" id="7067800at2"/>
<organism evidence="1 2">
    <name type="scientific">Corynebacterium mustelae</name>
    <dbReference type="NCBI Taxonomy" id="571915"/>
    <lineage>
        <taxon>Bacteria</taxon>
        <taxon>Bacillati</taxon>
        <taxon>Actinomycetota</taxon>
        <taxon>Actinomycetes</taxon>
        <taxon>Mycobacteriales</taxon>
        <taxon>Corynebacteriaceae</taxon>
        <taxon>Corynebacterium</taxon>
    </lineage>
</organism>
<evidence type="ECO:0000313" key="1">
    <source>
        <dbReference type="EMBL" id="AKK04484.1"/>
    </source>
</evidence>
<dbReference type="PANTHER" id="PTHR31118:SF12">
    <property type="entry name" value="CYCLASE-LIKE PROTEIN 2"/>
    <property type="match status" value="1"/>
</dbReference>
<dbReference type="KEGG" id="cmv:CMUST_00635"/>
<dbReference type="GO" id="GO:0004061">
    <property type="term" value="F:arylformamidase activity"/>
    <property type="evidence" value="ECO:0007669"/>
    <property type="project" value="InterPro"/>
</dbReference>
<sequence length="247" mass="27433">MPDLWQVAQQLRHLQFVDLSHGFGPGIPKFPTDPDETQRDIPHLPQPGCLTTAFSLVGQWGTHVDAPAHAVVGGRRLDEIPVSEMILPLVVLDFTAQVAANADFTLGIADIYKWENRHGQIPKHAFVAFRSDWSKRWPDPELMSNKDANRIAHYPGWSPEAIEWLVAERQITAIGHETLDTDPGVLVSRDQFPAQLRILGLGRWQIERMTGLDLVPATGSLMIAAWPKPRLGTGFPVRAVAVLPMTV</sequence>
<dbReference type="RefSeq" id="WP_047260896.1">
    <property type="nucleotide sequence ID" value="NZ_CP011542.1"/>
</dbReference>
<reference evidence="1 2" key="1">
    <citation type="journal article" date="2015" name="Genome Announc.">
        <title>Complete Genome Sequence of the Type Strain Corynebacterium mustelae DSM 45274, Isolated from Various Tissues of a Male Ferret with Lethal Sepsis.</title>
        <authorList>
            <person name="Ruckert C."/>
            <person name="Eimer J."/>
            <person name="Winkler A."/>
            <person name="Tauch A."/>
        </authorList>
    </citation>
    <scope>NUCLEOTIDE SEQUENCE [LARGE SCALE GENOMIC DNA]</scope>
    <source>
        <strain evidence="1 2">DSM 45274</strain>
    </source>
</reference>
<dbReference type="Proteomes" id="UP000035199">
    <property type="component" value="Chromosome"/>
</dbReference>
<dbReference type="PANTHER" id="PTHR31118">
    <property type="entry name" value="CYCLASE-LIKE PROTEIN 2"/>
    <property type="match status" value="1"/>
</dbReference>
<accession>A0A0G3GTM6</accession>
<dbReference type="InterPro" id="IPR007325">
    <property type="entry name" value="KFase/CYL"/>
</dbReference>
<keyword evidence="2" id="KW-1185">Reference proteome</keyword>
<dbReference type="EMBL" id="CP011542">
    <property type="protein sequence ID" value="AKK04484.1"/>
    <property type="molecule type" value="Genomic_DNA"/>
</dbReference>